<dbReference type="eggNOG" id="COG3311">
    <property type="taxonomic scope" value="Bacteria"/>
</dbReference>
<sequence length="112" mass="13128">MKNYTFEQLPNVLARMEEKLDKIEALLEIYQKDLAENDFIGAKEAGGILKFTLPTLYTKVCKREVPFYKQGNRLYFSKLELLKWIQDGKKKSLHEINSSAIEITKKMGKRNR</sequence>
<name>A0A085ZCU7_9FLAO</name>
<dbReference type="RefSeq" id="WP_034705660.1">
    <property type="nucleotide sequence ID" value="NZ_JPRO01000012.1"/>
</dbReference>
<dbReference type="Proteomes" id="UP000028703">
    <property type="component" value="Unassembled WGS sequence"/>
</dbReference>
<evidence type="ECO:0008006" key="3">
    <source>
        <dbReference type="Google" id="ProtNLM"/>
    </source>
</evidence>
<accession>A0A085ZCU7</accession>
<reference evidence="1 2" key="1">
    <citation type="submission" date="2014-07" db="EMBL/GenBank/DDBJ databases">
        <title>Genome of Chryseobacterium luteum DSM 18605.</title>
        <authorList>
            <person name="Stropko S.J."/>
            <person name="Pipes S.E."/>
            <person name="Newman J.D."/>
        </authorList>
    </citation>
    <scope>NUCLEOTIDE SEQUENCE [LARGE SCALE GENOMIC DNA]</scope>
    <source>
        <strain evidence="1 2">DSM 18605</strain>
    </source>
</reference>
<gene>
    <name evidence="1" type="ORF">IX38_13615</name>
</gene>
<evidence type="ECO:0000313" key="1">
    <source>
        <dbReference type="EMBL" id="KFF02261.1"/>
    </source>
</evidence>
<protein>
    <recommendedName>
        <fullName evidence="3">DNA-binding protein</fullName>
    </recommendedName>
</protein>
<evidence type="ECO:0000313" key="2">
    <source>
        <dbReference type="Proteomes" id="UP000028703"/>
    </source>
</evidence>
<proteinExistence type="predicted"/>
<dbReference type="STRING" id="421531.IX38_13615"/>
<comment type="caution">
    <text evidence="1">The sequence shown here is derived from an EMBL/GenBank/DDBJ whole genome shotgun (WGS) entry which is preliminary data.</text>
</comment>
<keyword evidence="2" id="KW-1185">Reference proteome</keyword>
<organism evidence="1 2">
    <name type="scientific">Chryseobacterium luteum</name>
    <dbReference type="NCBI Taxonomy" id="421531"/>
    <lineage>
        <taxon>Bacteria</taxon>
        <taxon>Pseudomonadati</taxon>
        <taxon>Bacteroidota</taxon>
        <taxon>Flavobacteriia</taxon>
        <taxon>Flavobacteriales</taxon>
        <taxon>Weeksellaceae</taxon>
        <taxon>Chryseobacterium group</taxon>
        <taxon>Chryseobacterium</taxon>
    </lineage>
</organism>
<dbReference type="EMBL" id="JPRO01000012">
    <property type="protein sequence ID" value="KFF02261.1"/>
    <property type="molecule type" value="Genomic_DNA"/>
</dbReference>
<dbReference type="OrthoDB" id="597977at2"/>
<dbReference type="AlphaFoldDB" id="A0A085ZCU7"/>